<protein>
    <submittedName>
        <fullName evidence="1">IP15866p</fullName>
    </submittedName>
</protein>
<organism evidence="1">
    <name type="scientific">Drosophila melanogaster</name>
    <name type="common">Fruit fly</name>
    <dbReference type="NCBI Taxonomy" id="7227"/>
    <lineage>
        <taxon>Eukaryota</taxon>
        <taxon>Metazoa</taxon>
        <taxon>Ecdysozoa</taxon>
        <taxon>Arthropoda</taxon>
        <taxon>Hexapoda</taxon>
        <taxon>Insecta</taxon>
        <taxon>Pterygota</taxon>
        <taxon>Neoptera</taxon>
        <taxon>Endopterygota</taxon>
        <taxon>Diptera</taxon>
        <taxon>Brachycera</taxon>
        <taxon>Muscomorpha</taxon>
        <taxon>Ephydroidea</taxon>
        <taxon>Drosophilidae</taxon>
        <taxon>Drosophila</taxon>
        <taxon>Sophophora</taxon>
    </lineage>
</organism>
<name>Q1RL02_DROME</name>
<dbReference type="EMBL" id="BT025058">
    <property type="protein sequence ID" value="ABE73229.1"/>
    <property type="molecule type" value="mRNA"/>
</dbReference>
<sequence>MEHQEEIKEQHPKHNYVDIVHLVDDSPPAFYLRPQREDVQECLLALVKDFYSFAHFTSRFFQNLRLIDSFKCL</sequence>
<proteinExistence type="evidence at transcript level"/>
<accession>Q1RL02</accession>
<dbReference type="AlphaFoldDB" id="Q1RL02"/>
<evidence type="ECO:0000313" key="1">
    <source>
        <dbReference type="EMBL" id="ABE73229.1"/>
    </source>
</evidence>
<reference evidence="1" key="1">
    <citation type="submission" date="2006-04" db="EMBL/GenBank/DDBJ databases">
        <authorList>
            <person name="Stapleton M."/>
            <person name="Carlson J."/>
            <person name="Chavez C."/>
            <person name="Frise E."/>
            <person name="George R."/>
            <person name="Pacleb J."/>
            <person name="Park S."/>
            <person name="Wan K."/>
            <person name="Yu C."/>
            <person name="Celniker S."/>
        </authorList>
    </citation>
    <scope>NUCLEOTIDE SEQUENCE</scope>
</reference>